<organism evidence="1 2">
    <name type="scientific">Triplophysa tibetana</name>
    <dbReference type="NCBI Taxonomy" id="1572043"/>
    <lineage>
        <taxon>Eukaryota</taxon>
        <taxon>Metazoa</taxon>
        <taxon>Chordata</taxon>
        <taxon>Craniata</taxon>
        <taxon>Vertebrata</taxon>
        <taxon>Euteleostomi</taxon>
        <taxon>Actinopterygii</taxon>
        <taxon>Neopterygii</taxon>
        <taxon>Teleostei</taxon>
        <taxon>Ostariophysi</taxon>
        <taxon>Cypriniformes</taxon>
        <taxon>Nemacheilidae</taxon>
        <taxon>Triplophysa</taxon>
    </lineage>
</organism>
<sequence>MAATSQNAMHNDVDRQSLFTSPRDCARGYFTLSLDPLHLLPHVYWSNGEVHHVDSSRLEAGRTGNHVWSAASLQPCSIGFEEKLPSNTMGDMTNSDFYSKNQRNDSNHEGGFGCGLMELRSLMELRGTEAVVKIQEDYGGIAGLCQRLKTSMTEGEFVADGSWTRYCQVWRPPKKDKASLLSQLASDNTAKRLQLDAQVANMKKNRAHI</sequence>
<dbReference type="AlphaFoldDB" id="A0A5A9NFL5"/>
<comment type="caution">
    <text evidence="1">The sequence shown here is derived from an EMBL/GenBank/DDBJ whole genome shotgun (WGS) entry which is preliminary data.</text>
</comment>
<protein>
    <submittedName>
        <fullName evidence="1">Plasma membrane calcium-transporting ATPase 2</fullName>
    </submittedName>
</protein>
<dbReference type="EMBL" id="SOYY01000019">
    <property type="protein sequence ID" value="KAA0708128.1"/>
    <property type="molecule type" value="Genomic_DNA"/>
</dbReference>
<keyword evidence="2" id="KW-1185">Reference proteome</keyword>
<proteinExistence type="predicted"/>
<dbReference type="Proteomes" id="UP000324632">
    <property type="component" value="Chromosome 19"/>
</dbReference>
<reference evidence="1 2" key="1">
    <citation type="journal article" date="2019" name="Mol. Ecol. Resour.">
        <title>Chromosome-level genome assembly of Triplophysa tibetana, a fish adapted to the harsh high-altitude environment of the Tibetan Plateau.</title>
        <authorList>
            <person name="Yang X."/>
            <person name="Liu H."/>
            <person name="Ma Z."/>
            <person name="Zou Y."/>
            <person name="Zou M."/>
            <person name="Mao Y."/>
            <person name="Li X."/>
            <person name="Wang H."/>
            <person name="Chen T."/>
            <person name="Wang W."/>
            <person name="Yang R."/>
        </authorList>
    </citation>
    <scope>NUCLEOTIDE SEQUENCE [LARGE SCALE GENOMIC DNA]</scope>
    <source>
        <strain evidence="1">TTIB1903HZAU</strain>
        <tissue evidence="1">Muscle</tissue>
    </source>
</reference>
<evidence type="ECO:0000313" key="1">
    <source>
        <dbReference type="EMBL" id="KAA0708128.1"/>
    </source>
</evidence>
<evidence type="ECO:0000313" key="2">
    <source>
        <dbReference type="Proteomes" id="UP000324632"/>
    </source>
</evidence>
<name>A0A5A9NFL5_9TELE</name>
<gene>
    <name evidence="1" type="ORF">E1301_Tti023778</name>
</gene>
<accession>A0A5A9NFL5</accession>